<dbReference type="KEGG" id="caby:Cabys_3995"/>
<dbReference type="EMBL" id="CP018099">
    <property type="protein sequence ID" value="APF20740.1"/>
    <property type="molecule type" value="Genomic_DNA"/>
</dbReference>
<evidence type="ECO:0000313" key="2">
    <source>
        <dbReference type="Proteomes" id="UP000183868"/>
    </source>
</evidence>
<gene>
    <name evidence="1" type="ORF">Cabys_3995</name>
</gene>
<protein>
    <submittedName>
        <fullName evidence="1">Uncharacterized protein</fullName>
    </submittedName>
</protein>
<sequence>MIKQTVLRLKPSKSALFTPLLFFKEKGLGDEFLKQHKNFCIQPDGDSK</sequence>
<evidence type="ECO:0000313" key="1">
    <source>
        <dbReference type="EMBL" id="APF20740.1"/>
    </source>
</evidence>
<reference evidence="1 2" key="1">
    <citation type="submission" date="2016-11" db="EMBL/GenBank/DDBJ databases">
        <title>Genomic analysis of Caldithrix abyssi and proposal of a novel bacterial phylum Caldithrichaeota.</title>
        <authorList>
            <person name="Kublanov I."/>
            <person name="Sigalova O."/>
            <person name="Gavrilov S."/>
            <person name="Lebedinsky A."/>
            <person name="Ivanova N."/>
            <person name="Daum C."/>
            <person name="Reddy T."/>
            <person name="Klenk H.P."/>
            <person name="Goker M."/>
            <person name="Reva O."/>
            <person name="Miroshnichenko M."/>
            <person name="Kyprides N."/>
            <person name="Woyke T."/>
            <person name="Gelfand M."/>
        </authorList>
    </citation>
    <scope>NUCLEOTIDE SEQUENCE [LARGE SCALE GENOMIC DNA]</scope>
    <source>
        <strain evidence="1 2">LF13</strain>
    </source>
</reference>
<dbReference type="Proteomes" id="UP000183868">
    <property type="component" value="Chromosome"/>
</dbReference>
<name>A0A1J1CEB1_CALAY</name>
<organism evidence="1 2">
    <name type="scientific">Caldithrix abyssi DSM 13497</name>
    <dbReference type="NCBI Taxonomy" id="880073"/>
    <lineage>
        <taxon>Bacteria</taxon>
        <taxon>Pseudomonadati</taxon>
        <taxon>Calditrichota</taxon>
        <taxon>Calditrichia</taxon>
        <taxon>Calditrichales</taxon>
        <taxon>Calditrichaceae</taxon>
        <taxon>Caldithrix</taxon>
    </lineage>
</organism>
<dbReference type="AlphaFoldDB" id="A0A1J1CEB1"/>
<accession>A0A1J1CEB1</accession>
<proteinExistence type="predicted"/>